<dbReference type="Proteomes" id="UP000276133">
    <property type="component" value="Unassembled WGS sequence"/>
</dbReference>
<accession>A0A3M7PW53</accession>
<comment type="caution">
    <text evidence="1">The sequence shown here is derived from an EMBL/GenBank/DDBJ whole genome shotgun (WGS) entry which is preliminary data.</text>
</comment>
<protein>
    <submittedName>
        <fullName evidence="1">Uncharacterized protein</fullName>
    </submittedName>
</protein>
<evidence type="ECO:0000313" key="1">
    <source>
        <dbReference type="EMBL" id="RNA03243.1"/>
    </source>
</evidence>
<dbReference type="AlphaFoldDB" id="A0A3M7PW53"/>
<gene>
    <name evidence="1" type="ORF">BpHYR1_010881</name>
</gene>
<keyword evidence="2" id="KW-1185">Reference proteome</keyword>
<proteinExistence type="predicted"/>
<sequence>MVRPEIKFFKLADQFHDQSLKITDLYQNFCRLQLLELFVLHAVIPYVNSLNKLNFNSIWIQKVCQFFTSQNNSSNIFWITNHSPIHFTRFQFVSKKLVQKLFQKN</sequence>
<dbReference type="EMBL" id="REGN01008564">
    <property type="protein sequence ID" value="RNA03243.1"/>
    <property type="molecule type" value="Genomic_DNA"/>
</dbReference>
<organism evidence="1 2">
    <name type="scientific">Brachionus plicatilis</name>
    <name type="common">Marine rotifer</name>
    <name type="synonym">Brachionus muelleri</name>
    <dbReference type="NCBI Taxonomy" id="10195"/>
    <lineage>
        <taxon>Eukaryota</taxon>
        <taxon>Metazoa</taxon>
        <taxon>Spiralia</taxon>
        <taxon>Gnathifera</taxon>
        <taxon>Rotifera</taxon>
        <taxon>Eurotatoria</taxon>
        <taxon>Monogononta</taxon>
        <taxon>Pseudotrocha</taxon>
        <taxon>Ploima</taxon>
        <taxon>Brachionidae</taxon>
        <taxon>Brachionus</taxon>
    </lineage>
</organism>
<name>A0A3M7PW53_BRAPC</name>
<reference evidence="1 2" key="1">
    <citation type="journal article" date="2018" name="Sci. Rep.">
        <title>Genomic signatures of local adaptation to the degree of environmental predictability in rotifers.</title>
        <authorList>
            <person name="Franch-Gras L."/>
            <person name="Hahn C."/>
            <person name="Garcia-Roger E.M."/>
            <person name="Carmona M.J."/>
            <person name="Serra M."/>
            <person name="Gomez A."/>
        </authorList>
    </citation>
    <scope>NUCLEOTIDE SEQUENCE [LARGE SCALE GENOMIC DNA]</scope>
    <source>
        <strain evidence="1">HYR1</strain>
    </source>
</reference>
<evidence type="ECO:0000313" key="2">
    <source>
        <dbReference type="Proteomes" id="UP000276133"/>
    </source>
</evidence>